<dbReference type="InterPro" id="IPR011990">
    <property type="entry name" value="TPR-like_helical_dom_sf"/>
</dbReference>
<dbReference type="Pfam" id="PF02145">
    <property type="entry name" value="Rap_GAP"/>
    <property type="match status" value="1"/>
</dbReference>
<organism evidence="5 6">
    <name type="scientific">Patella caerulea</name>
    <name type="common">Rayed Mediterranean limpet</name>
    <dbReference type="NCBI Taxonomy" id="87958"/>
    <lineage>
        <taxon>Eukaryota</taxon>
        <taxon>Metazoa</taxon>
        <taxon>Spiralia</taxon>
        <taxon>Lophotrochozoa</taxon>
        <taxon>Mollusca</taxon>
        <taxon>Gastropoda</taxon>
        <taxon>Patellogastropoda</taxon>
        <taxon>Patelloidea</taxon>
        <taxon>Patellidae</taxon>
        <taxon>Patella</taxon>
    </lineage>
</organism>
<evidence type="ECO:0000256" key="3">
    <source>
        <dbReference type="SAM" id="MobiDB-lite"/>
    </source>
</evidence>
<feature type="domain" description="Rap-GAP" evidence="4">
    <location>
        <begin position="249"/>
        <end position="465"/>
    </location>
</feature>
<dbReference type="Pfam" id="PF02188">
    <property type="entry name" value="GoLoco"/>
    <property type="match status" value="2"/>
</dbReference>
<dbReference type="PANTHER" id="PTHR15711:SF32">
    <property type="entry name" value="RAP GTPASE ACTIVATING PROTEIN 1, ISOFORM H"/>
    <property type="match status" value="1"/>
</dbReference>
<dbReference type="Pfam" id="PF21022">
    <property type="entry name" value="Rap-GAP_dimer"/>
    <property type="match status" value="1"/>
</dbReference>
<dbReference type="Gene3D" id="1.25.40.10">
    <property type="entry name" value="Tetratricopeptide repeat domain"/>
    <property type="match status" value="1"/>
</dbReference>
<dbReference type="SUPFAM" id="SSF111347">
    <property type="entry name" value="Rap/Ran-GAP"/>
    <property type="match status" value="1"/>
</dbReference>
<comment type="caution">
    <text evidence="5">The sequence shown here is derived from an EMBL/GenBank/DDBJ whole genome shotgun (WGS) entry which is preliminary data.</text>
</comment>
<feature type="region of interest" description="Disordered" evidence="3">
    <location>
        <begin position="9"/>
        <end position="33"/>
    </location>
</feature>
<feature type="compositionally biased region" description="Polar residues" evidence="3">
    <location>
        <begin position="504"/>
        <end position="527"/>
    </location>
</feature>
<dbReference type="SMART" id="SM00390">
    <property type="entry name" value="GoLoco"/>
    <property type="match status" value="2"/>
</dbReference>
<name>A0AAN8JIR0_PATCE</name>
<dbReference type="Gene3D" id="6.10.140.210">
    <property type="match status" value="1"/>
</dbReference>
<dbReference type="GO" id="GO:0005737">
    <property type="term" value="C:cytoplasm"/>
    <property type="evidence" value="ECO:0007669"/>
    <property type="project" value="TreeGrafter"/>
</dbReference>
<evidence type="ECO:0000259" key="4">
    <source>
        <dbReference type="PROSITE" id="PS50085"/>
    </source>
</evidence>
<evidence type="ECO:0000313" key="6">
    <source>
        <dbReference type="Proteomes" id="UP001347796"/>
    </source>
</evidence>
<feature type="compositionally biased region" description="Basic and acidic residues" evidence="3">
    <location>
        <begin position="557"/>
        <end position="566"/>
    </location>
</feature>
<keyword evidence="2" id="KW-0175">Coiled coil</keyword>
<dbReference type="InterPro" id="IPR000331">
    <property type="entry name" value="Rap/Ran_GAP_dom"/>
</dbReference>
<feature type="coiled-coil region" evidence="2">
    <location>
        <begin position="697"/>
        <end position="738"/>
    </location>
</feature>
<dbReference type="Gene3D" id="3.40.50.11210">
    <property type="entry name" value="Rap/Ran-GAP"/>
    <property type="match status" value="1"/>
</dbReference>
<dbReference type="Proteomes" id="UP001347796">
    <property type="component" value="Unassembled WGS sequence"/>
</dbReference>
<evidence type="ECO:0000256" key="2">
    <source>
        <dbReference type="SAM" id="Coils"/>
    </source>
</evidence>
<feature type="compositionally biased region" description="Low complexity" evidence="3">
    <location>
        <begin position="537"/>
        <end position="547"/>
    </location>
</feature>
<feature type="region of interest" description="Disordered" evidence="3">
    <location>
        <begin position="504"/>
        <end position="678"/>
    </location>
</feature>
<evidence type="ECO:0000256" key="1">
    <source>
        <dbReference type="ARBA" id="ARBA00022468"/>
    </source>
</evidence>
<dbReference type="InterPro" id="IPR035974">
    <property type="entry name" value="Rap/Ran-GAP_sf"/>
</dbReference>
<dbReference type="PROSITE" id="PS50085">
    <property type="entry name" value="RAPGAP"/>
    <property type="match status" value="1"/>
</dbReference>
<dbReference type="GO" id="GO:0051056">
    <property type="term" value="P:regulation of small GTPase mediated signal transduction"/>
    <property type="evidence" value="ECO:0007669"/>
    <property type="project" value="InterPro"/>
</dbReference>
<dbReference type="InterPro" id="IPR003109">
    <property type="entry name" value="GoLoco_motif"/>
</dbReference>
<dbReference type="PROSITE" id="PS50877">
    <property type="entry name" value="GOLOCO"/>
    <property type="match status" value="2"/>
</dbReference>
<feature type="compositionally biased region" description="Low complexity" evidence="3">
    <location>
        <begin position="660"/>
        <end position="669"/>
    </location>
</feature>
<dbReference type="EMBL" id="JAZGQO010000010">
    <property type="protein sequence ID" value="KAK6177760.1"/>
    <property type="molecule type" value="Genomic_DNA"/>
</dbReference>
<accession>A0AAN8JIR0</accession>
<dbReference type="GO" id="GO:0005096">
    <property type="term" value="F:GTPase activator activity"/>
    <property type="evidence" value="ECO:0007669"/>
    <property type="project" value="UniProtKB-KW"/>
</dbReference>
<keyword evidence="1" id="KW-0343">GTPase activation</keyword>
<dbReference type="FunFam" id="3.40.50.11210:FF:000001">
    <property type="entry name" value="Ral GTPase-activating protein subunit alpha-1 isoform 1"/>
    <property type="match status" value="1"/>
</dbReference>
<reference evidence="5 6" key="1">
    <citation type="submission" date="2024-01" db="EMBL/GenBank/DDBJ databases">
        <title>The genome of the rayed Mediterranean limpet Patella caerulea (Linnaeus, 1758).</title>
        <authorList>
            <person name="Anh-Thu Weber A."/>
            <person name="Halstead-Nussloch G."/>
        </authorList>
    </citation>
    <scope>NUCLEOTIDE SEQUENCE [LARGE SCALE GENOMIC DNA]</scope>
    <source>
        <strain evidence="5">AATW-2023a</strain>
        <tissue evidence="5">Whole specimen</tissue>
    </source>
</reference>
<protein>
    <recommendedName>
        <fullName evidence="4">Rap-GAP domain-containing protein</fullName>
    </recommendedName>
</protein>
<feature type="compositionally biased region" description="Basic residues" evidence="3">
    <location>
        <begin position="642"/>
        <end position="651"/>
    </location>
</feature>
<proteinExistence type="predicted"/>
<feature type="compositionally biased region" description="Low complexity" evidence="3">
    <location>
        <begin position="587"/>
        <end position="641"/>
    </location>
</feature>
<feature type="compositionally biased region" description="Polar residues" evidence="3">
    <location>
        <begin position="567"/>
        <end position="579"/>
    </location>
</feature>
<keyword evidence="6" id="KW-1185">Reference proteome</keyword>
<dbReference type="PANTHER" id="PTHR15711">
    <property type="entry name" value="RAP GTPASE-ACTIVATING PROTEIN"/>
    <property type="match status" value="1"/>
</dbReference>
<evidence type="ECO:0000313" key="5">
    <source>
        <dbReference type="EMBL" id="KAK6177760.1"/>
    </source>
</evidence>
<dbReference type="AlphaFoldDB" id="A0AAN8JIR0"/>
<gene>
    <name evidence="5" type="ORF">SNE40_015797</name>
</gene>
<sequence length="769" mass="86470">MDSQLYCENHVPTRPQTVVHPATTPTEPEDGNSDLFEMLERLQGTRIDDQRCAFFEGPDFFDTLLKYQSARLDDQRCSLPSIHSLPQVRPEPKHIEEEKTLIQEILKKPGPYPMVVIPEGVGYWVDGSDHQLPVNSDGSPVLQKYDPKQITIETDETSICYRQHFLGKEHFNYYAADENLGPVVMSMKAETNPEAMRVILRTRFAVHHEILPVNKVEIPNPAKIAKAVCDDITTERFHPVLSMKGSELIVLYDEHLLTSTFKFGLIYQKFGQTTEEELFGNVSHGPAMEEFLDLIGDHVSLKHFKGFRGGLDTLHGQTGLESLYTHFNNREVMFHVSTMLPHTDGDPQQLQRKRHIGNDIVAIIFQEENTPFVPDMIASHFLHTYIVVQPIDSNTDHTKYKVSVTARNDVPSFGPSLPNPAVFEKGPEFRDFILTKLINAEMACYRAEQFAKLGERTRSSLLDSLYQDLQKKNFEMFGGSFLSGSSKEGSRLFDTVKRAFSGKGRSQSFESSLSGSRRLNGTPSSLPTVGEDDKSLKSPVKKSPSNSRNVAKQFSSLEKKKDKSNRLDSQSTNSSYATCSTPPSPQSSPGSISSSTRINNSGIQISPSNSESSFNSIDDFTPTTPNSYNNNTKTSNNNNNNNHRHPHTHSHHDHEDSDTGMDSMSSTGTPNNVIRSSISNTYNEDGSCVFSMDADSIECYIRHIERLKAEIHKLKCEKLDLLRQNVSSQKEIKKLREQEYRLVNELATATHQLKHMKIPLIEISAEAAV</sequence>
<dbReference type="InterPro" id="IPR050989">
    <property type="entry name" value="Rap1_Ran_GAP"/>
</dbReference>